<comment type="similarity">
    <text evidence="4">Belongs to the PEP-utilizing enzyme family.</text>
</comment>
<evidence type="ECO:0000259" key="16">
    <source>
        <dbReference type="Pfam" id="PF01326"/>
    </source>
</evidence>
<evidence type="ECO:0000256" key="9">
    <source>
        <dbReference type="ARBA" id="ARBA00022741"/>
    </source>
</evidence>
<dbReference type="SUPFAM" id="SSF51621">
    <property type="entry name" value="Phosphoenolpyruvate/pyruvate domain"/>
    <property type="match status" value="1"/>
</dbReference>
<dbReference type="InterPro" id="IPR008279">
    <property type="entry name" value="PEP-util_enz_mobile_dom"/>
</dbReference>
<evidence type="ECO:0000256" key="12">
    <source>
        <dbReference type="ARBA" id="ARBA00022842"/>
    </source>
</evidence>
<keyword evidence="12" id="KW-0460">Magnesium</keyword>
<gene>
    <name evidence="18" type="ORF">HJG54_09435</name>
</gene>
<dbReference type="InterPro" id="IPR023151">
    <property type="entry name" value="PEP_util_CS"/>
</dbReference>
<dbReference type="Gene3D" id="3.50.30.10">
    <property type="entry name" value="Phosphohistidine domain"/>
    <property type="match status" value="1"/>
</dbReference>
<dbReference type="InterPro" id="IPR040442">
    <property type="entry name" value="Pyrv_kinase-like_dom_sf"/>
</dbReference>
<dbReference type="PANTHER" id="PTHR43030">
    <property type="entry name" value="PHOSPHOENOLPYRUVATE SYNTHASE"/>
    <property type="match status" value="1"/>
</dbReference>
<keyword evidence="8" id="KW-0479">Metal-binding</keyword>
<organism evidence="18">
    <name type="scientific">Leptolyngbya sp. NK1-12</name>
    <dbReference type="NCBI Taxonomy" id="2547451"/>
    <lineage>
        <taxon>Bacteria</taxon>
        <taxon>Bacillati</taxon>
        <taxon>Cyanobacteriota</taxon>
        <taxon>Cyanophyceae</taxon>
        <taxon>Leptolyngbyales</taxon>
        <taxon>Leptolyngbyaceae</taxon>
        <taxon>Leptolyngbya group</taxon>
        <taxon>Leptolyngbya</taxon>
    </lineage>
</organism>
<evidence type="ECO:0000256" key="1">
    <source>
        <dbReference type="ARBA" id="ARBA00001946"/>
    </source>
</evidence>
<dbReference type="Pfam" id="PF01326">
    <property type="entry name" value="PPDK_N"/>
    <property type="match status" value="1"/>
</dbReference>
<comment type="cofactor">
    <cofactor evidence="1">
        <name>Mg(2+)</name>
        <dbReference type="ChEBI" id="CHEBI:18420"/>
    </cofactor>
</comment>
<dbReference type="PROSITE" id="PS00370">
    <property type="entry name" value="PEP_ENZYMES_PHOS_SITE"/>
    <property type="match status" value="1"/>
</dbReference>
<evidence type="ECO:0000259" key="15">
    <source>
        <dbReference type="Pfam" id="PF00391"/>
    </source>
</evidence>
<dbReference type="Pfam" id="PF00391">
    <property type="entry name" value="PEP-utilizers"/>
    <property type="match status" value="1"/>
</dbReference>
<evidence type="ECO:0000256" key="7">
    <source>
        <dbReference type="ARBA" id="ARBA00022679"/>
    </source>
</evidence>
<evidence type="ECO:0000313" key="18">
    <source>
        <dbReference type="EMBL" id="WNZ23061.1"/>
    </source>
</evidence>
<reference evidence="18" key="1">
    <citation type="submission" date="2020-05" db="EMBL/GenBank/DDBJ databases">
        <authorList>
            <person name="Zhu T."/>
            <person name="Keshari N."/>
            <person name="Lu X."/>
        </authorList>
    </citation>
    <scope>NUCLEOTIDE SEQUENCE</scope>
    <source>
        <strain evidence="18">NK1-12</strain>
    </source>
</reference>
<feature type="domain" description="PEP-utilising enzyme mobile" evidence="15">
    <location>
        <begin position="386"/>
        <end position="456"/>
    </location>
</feature>
<dbReference type="InterPro" id="IPR013815">
    <property type="entry name" value="ATP_grasp_subdomain_1"/>
</dbReference>
<evidence type="ECO:0000256" key="4">
    <source>
        <dbReference type="ARBA" id="ARBA00007837"/>
    </source>
</evidence>
<feature type="domain" description="PEP-utilising enzyme C-terminal" evidence="17">
    <location>
        <begin position="506"/>
        <end position="785"/>
    </location>
</feature>
<evidence type="ECO:0000256" key="3">
    <source>
        <dbReference type="ARBA" id="ARBA00004742"/>
    </source>
</evidence>
<dbReference type="Gene3D" id="3.30.1490.20">
    <property type="entry name" value="ATP-grasp fold, A domain"/>
    <property type="match status" value="1"/>
</dbReference>
<evidence type="ECO:0000256" key="8">
    <source>
        <dbReference type="ARBA" id="ARBA00022723"/>
    </source>
</evidence>
<feature type="domain" description="Pyruvate phosphate dikinase AMP/ATP-binding" evidence="16">
    <location>
        <begin position="19"/>
        <end position="332"/>
    </location>
</feature>
<evidence type="ECO:0000259" key="17">
    <source>
        <dbReference type="Pfam" id="PF02896"/>
    </source>
</evidence>
<evidence type="ECO:0000256" key="10">
    <source>
        <dbReference type="ARBA" id="ARBA00022777"/>
    </source>
</evidence>
<evidence type="ECO:0000256" key="13">
    <source>
        <dbReference type="ARBA" id="ARBA00033470"/>
    </source>
</evidence>
<proteinExistence type="inferred from homology"/>
<evidence type="ECO:0000256" key="6">
    <source>
        <dbReference type="ARBA" id="ARBA00021623"/>
    </source>
</evidence>
<sequence length="796" mass="87974">MVVDDIYWLDQIQPSCRSAVGDKAFYLGLLMQRGYPSVPGLVVSATVLQQLLAHMDWQERMFADLPNSFLYVDANNPRQLQRIAQQIQHAIQAAPLPETLLDALQTSMQSWQSPAVIVRPSFSLQPGLDPTISYRSIGLLNSHICRPNREALAQALKQTWSELFRARSLFYWQRLGIQIQHVQLALLVQPMQSVLAAGESQIIGSQVQVQAVWGLGQALLQGSADRYSFDLQSGLQTHHPGQQTYAYRVAAADSTVPLALSAWLPDVQTCLQLELLSSSQARQPVLPPVQLQQLAHLVQQVQTELGMPLALEWMLEADSTPAPFRLVQVMPQFGSLRRLGTQFRSSSALSSQHRLIGLAAAPGKTVGTAWLMQSDTEQPTDLETISAGSIVITAMVTPEQVRRLQQVAGIVTEQGGMTSHAAILARELSIPAVVGVEQVTHLIHSGERVAIDGDQGEVYWGDFNLPSDWQKPSHSEPLAVFATPRANADLLTTGQATKLAAPRTPRTRLFVTLSQPEHLATVATLPVDGVGLLRSELMLLDLFEQRHPEVWLRQQPISEIIEQISQRIQPFAAAFMPRPVFYRSLDLRSHEFSATASEAHPHPMLGMRGALSYQFNPDLFRVQLAALKQVQQQGYRNLSLLLPFVRTVEEFVFCRQQVEQVGLTQEPQFQLWIMAEVPSVLFLLPDYVAAGVQGMAIGTNDLTQLLLGVDRDHAQMAAAFDPHHPAVVRAIQQLVQTARQVGIACSICGQTFQHTNLLSALLEWGITAISVDPSEVELVFQAMQQLYETSAGLDSD</sequence>
<dbReference type="InterPro" id="IPR002192">
    <property type="entry name" value="PPDK_AMP/ATP-bd"/>
</dbReference>
<keyword evidence="10" id="KW-0418">Kinase</keyword>
<comment type="catalytic activity">
    <reaction evidence="14">
        <text>pyruvate + ATP + H2O = phosphoenolpyruvate + AMP + phosphate + 2 H(+)</text>
        <dbReference type="Rhea" id="RHEA:11364"/>
        <dbReference type="ChEBI" id="CHEBI:15361"/>
        <dbReference type="ChEBI" id="CHEBI:15377"/>
        <dbReference type="ChEBI" id="CHEBI:15378"/>
        <dbReference type="ChEBI" id="CHEBI:30616"/>
        <dbReference type="ChEBI" id="CHEBI:43474"/>
        <dbReference type="ChEBI" id="CHEBI:58702"/>
        <dbReference type="ChEBI" id="CHEBI:456215"/>
        <dbReference type="EC" id="2.7.9.2"/>
    </reaction>
</comment>
<comment type="pathway">
    <text evidence="3">Carbohydrate biosynthesis; gluconeogenesis.</text>
</comment>
<keyword evidence="9" id="KW-0547">Nucleotide-binding</keyword>
<dbReference type="Gene3D" id="3.30.470.20">
    <property type="entry name" value="ATP-grasp fold, B domain"/>
    <property type="match status" value="1"/>
</dbReference>
<dbReference type="GO" id="GO:0046872">
    <property type="term" value="F:metal ion binding"/>
    <property type="evidence" value="ECO:0007669"/>
    <property type="project" value="UniProtKB-KW"/>
</dbReference>
<keyword evidence="7" id="KW-0808">Transferase</keyword>
<dbReference type="GO" id="GO:0005524">
    <property type="term" value="F:ATP binding"/>
    <property type="evidence" value="ECO:0007669"/>
    <property type="project" value="UniProtKB-KW"/>
</dbReference>
<dbReference type="Pfam" id="PF02896">
    <property type="entry name" value="PEP-utilizers_C"/>
    <property type="match status" value="1"/>
</dbReference>
<dbReference type="EMBL" id="CP053586">
    <property type="protein sequence ID" value="WNZ23061.1"/>
    <property type="molecule type" value="Genomic_DNA"/>
</dbReference>
<dbReference type="InterPro" id="IPR006319">
    <property type="entry name" value="PEP_synth"/>
</dbReference>
<dbReference type="InterPro" id="IPR036637">
    <property type="entry name" value="Phosphohistidine_dom_sf"/>
</dbReference>
<comment type="function">
    <text evidence="2">Catalyzes the phosphorylation of pyruvate to phosphoenolpyruvate.</text>
</comment>
<dbReference type="InterPro" id="IPR015813">
    <property type="entry name" value="Pyrv/PenolPyrv_kinase-like_dom"/>
</dbReference>
<dbReference type="PANTHER" id="PTHR43030:SF1">
    <property type="entry name" value="PHOSPHOENOLPYRUVATE SYNTHASE"/>
    <property type="match status" value="1"/>
</dbReference>
<dbReference type="PROSITE" id="PS00742">
    <property type="entry name" value="PEP_ENZYMES_2"/>
    <property type="match status" value="1"/>
</dbReference>
<dbReference type="InterPro" id="IPR018274">
    <property type="entry name" value="PEP_util_AS"/>
</dbReference>
<protein>
    <recommendedName>
        <fullName evidence="6">Phosphoenolpyruvate synthase</fullName>
        <ecNumber evidence="5">2.7.9.2</ecNumber>
    </recommendedName>
    <alternativeName>
        <fullName evidence="13">Pyruvate, water dikinase</fullName>
    </alternativeName>
</protein>
<evidence type="ECO:0000256" key="11">
    <source>
        <dbReference type="ARBA" id="ARBA00022840"/>
    </source>
</evidence>
<evidence type="ECO:0000256" key="2">
    <source>
        <dbReference type="ARBA" id="ARBA00002988"/>
    </source>
</evidence>
<dbReference type="AlphaFoldDB" id="A0AA96WIY7"/>
<accession>A0AA96WIY7</accession>
<keyword evidence="11" id="KW-0067">ATP-binding</keyword>
<evidence type="ECO:0000256" key="14">
    <source>
        <dbReference type="ARBA" id="ARBA00047700"/>
    </source>
</evidence>
<dbReference type="InterPro" id="IPR000121">
    <property type="entry name" value="PEP_util_C"/>
</dbReference>
<dbReference type="SUPFAM" id="SSF52009">
    <property type="entry name" value="Phosphohistidine domain"/>
    <property type="match status" value="1"/>
</dbReference>
<dbReference type="SUPFAM" id="SSF56059">
    <property type="entry name" value="Glutathione synthetase ATP-binding domain-like"/>
    <property type="match status" value="1"/>
</dbReference>
<dbReference type="Gene3D" id="3.20.20.60">
    <property type="entry name" value="Phosphoenolpyruvate-binding domains"/>
    <property type="match status" value="1"/>
</dbReference>
<name>A0AA96WIY7_9CYAN</name>
<dbReference type="GO" id="GO:0008986">
    <property type="term" value="F:pyruvate, water dikinase activity"/>
    <property type="evidence" value="ECO:0007669"/>
    <property type="project" value="UniProtKB-EC"/>
</dbReference>
<dbReference type="RefSeq" id="WP_316434629.1">
    <property type="nucleotide sequence ID" value="NZ_CP053586.1"/>
</dbReference>
<evidence type="ECO:0000256" key="5">
    <source>
        <dbReference type="ARBA" id="ARBA00011996"/>
    </source>
</evidence>
<dbReference type="EC" id="2.7.9.2" evidence="5"/>